<dbReference type="AlphaFoldDB" id="A0A4S8MT91"/>
<proteinExistence type="predicted"/>
<organism evidence="1 2">
    <name type="scientific">Dendrothele bispora (strain CBS 962.96)</name>
    <dbReference type="NCBI Taxonomy" id="1314807"/>
    <lineage>
        <taxon>Eukaryota</taxon>
        <taxon>Fungi</taxon>
        <taxon>Dikarya</taxon>
        <taxon>Basidiomycota</taxon>
        <taxon>Agaricomycotina</taxon>
        <taxon>Agaricomycetes</taxon>
        <taxon>Agaricomycetidae</taxon>
        <taxon>Agaricales</taxon>
        <taxon>Agaricales incertae sedis</taxon>
        <taxon>Dendrothele</taxon>
    </lineage>
</organism>
<evidence type="ECO:0000313" key="1">
    <source>
        <dbReference type="EMBL" id="THV06222.1"/>
    </source>
</evidence>
<sequence length="326" mass="36943">MSKDTTEPLSTPTSFCFIDFDQEIFFTKGPVLDVFHSIIQHIFKQDIYLDAFLPAVIRDDQEVGTLSTDDLLAYRNFIRHQGVVRVNARTFTPKTKFGSTCDNGNGTLVIYINRDLLRAVAQLECDARAAPILGAVLATVMHEYAHYLRVKKGLSYTPPTRVVSKFYSQTSLGTEGTRIIGESGYVVETAIFGGVFTMLIPPEVEQDYAHVSASCIETSALWTEEQYLANNGPPLVAYTIENERLWLLLLQMAGQQLEDNVLKLPLISKTNPIDKTKYQNYWRWRWSCDSEANEVKSLYIDGVEYPLASMVILRRDPCDRSAHYRS</sequence>
<dbReference type="OrthoDB" id="3052663at2759"/>
<protein>
    <submittedName>
        <fullName evidence="1">Uncharacterized protein</fullName>
    </submittedName>
</protein>
<accession>A0A4S8MT91</accession>
<keyword evidence="2" id="KW-1185">Reference proteome</keyword>
<dbReference type="EMBL" id="ML179044">
    <property type="protein sequence ID" value="THV06222.1"/>
    <property type="molecule type" value="Genomic_DNA"/>
</dbReference>
<reference evidence="1 2" key="1">
    <citation type="journal article" date="2019" name="Nat. Ecol. Evol.">
        <title>Megaphylogeny resolves global patterns of mushroom evolution.</title>
        <authorList>
            <person name="Varga T."/>
            <person name="Krizsan K."/>
            <person name="Foldi C."/>
            <person name="Dima B."/>
            <person name="Sanchez-Garcia M."/>
            <person name="Sanchez-Ramirez S."/>
            <person name="Szollosi G.J."/>
            <person name="Szarkandi J.G."/>
            <person name="Papp V."/>
            <person name="Albert L."/>
            <person name="Andreopoulos W."/>
            <person name="Angelini C."/>
            <person name="Antonin V."/>
            <person name="Barry K.W."/>
            <person name="Bougher N.L."/>
            <person name="Buchanan P."/>
            <person name="Buyck B."/>
            <person name="Bense V."/>
            <person name="Catcheside P."/>
            <person name="Chovatia M."/>
            <person name="Cooper J."/>
            <person name="Damon W."/>
            <person name="Desjardin D."/>
            <person name="Finy P."/>
            <person name="Geml J."/>
            <person name="Haridas S."/>
            <person name="Hughes K."/>
            <person name="Justo A."/>
            <person name="Karasinski D."/>
            <person name="Kautmanova I."/>
            <person name="Kiss B."/>
            <person name="Kocsube S."/>
            <person name="Kotiranta H."/>
            <person name="LaButti K.M."/>
            <person name="Lechner B.E."/>
            <person name="Liimatainen K."/>
            <person name="Lipzen A."/>
            <person name="Lukacs Z."/>
            <person name="Mihaltcheva S."/>
            <person name="Morgado L.N."/>
            <person name="Niskanen T."/>
            <person name="Noordeloos M.E."/>
            <person name="Ohm R.A."/>
            <person name="Ortiz-Santana B."/>
            <person name="Ovrebo C."/>
            <person name="Racz N."/>
            <person name="Riley R."/>
            <person name="Savchenko A."/>
            <person name="Shiryaev A."/>
            <person name="Soop K."/>
            <person name="Spirin V."/>
            <person name="Szebenyi C."/>
            <person name="Tomsovsky M."/>
            <person name="Tulloss R.E."/>
            <person name="Uehling J."/>
            <person name="Grigoriev I.V."/>
            <person name="Vagvolgyi C."/>
            <person name="Papp T."/>
            <person name="Martin F.M."/>
            <person name="Miettinen O."/>
            <person name="Hibbett D.S."/>
            <person name="Nagy L.G."/>
        </authorList>
    </citation>
    <scope>NUCLEOTIDE SEQUENCE [LARGE SCALE GENOMIC DNA]</scope>
    <source>
        <strain evidence="1 2">CBS 962.96</strain>
    </source>
</reference>
<gene>
    <name evidence="1" type="ORF">K435DRAFT_24465</name>
</gene>
<dbReference type="Proteomes" id="UP000297245">
    <property type="component" value="Unassembled WGS sequence"/>
</dbReference>
<name>A0A4S8MT91_DENBC</name>
<evidence type="ECO:0000313" key="2">
    <source>
        <dbReference type="Proteomes" id="UP000297245"/>
    </source>
</evidence>